<organism evidence="5 6">
    <name type="scientific">Pseudomonas coleopterorum</name>
    <dbReference type="NCBI Taxonomy" id="1605838"/>
    <lineage>
        <taxon>Bacteria</taxon>
        <taxon>Pseudomonadati</taxon>
        <taxon>Pseudomonadota</taxon>
        <taxon>Gammaproteobacteria</taxon>
        <taxon>Pseudomonadales</taxon>
        <taxon>Pseudomonadaceae</taxon>
        <taxon>Pseudomonas</taxon>
    </lineage>
</organism>
<sequence>MTPYAASIFLGSRALALFLLLSASAAASAQQLASQQGILSQAQGLPSDFSEHFFDVPLAVRVELDGRLLGEALVMLDRQERVQLIEFTASEDSAEPDHLRQRWADYLAEGQPLGNCEQNCTHDLVALHYSLNNSQLSILTRTAEYDDQEQRFYALPEQGSRGLILRNQVNISAGETEQTGRYAVQGQGSIGQWTTMAQAQADRSRDNEPGTRHRIDQLYAERLQERHFYRLGYFTPGAQGLVRQPRLLGDTPDTALGIMYGTSDSLAVANASPSATPIYVTPNRPGVVEIYRSGVLINSQPVQPGLQTIDTKVLPGGIYDVEVRLIEDGQVTSSNEAFIYKPSNWSDPDQPWRYNLYLGQRRTLLSNWDSDDQRSLSAGMLFNYLAHSRVVLGGSLQRVGGYDQYGSSIDWDASDRLKLYANLFQTQAHGHGYDLQALWTYDGGNLVLGRNQSWQQFPRQRGQRERPPGQDVIQTSLSWLHRLNARISTTTRVAQADGLYGGTSFDLGLTYHGKLLGSDANWRTSVFDHPGNPGTNGARNRGVNFTLSMSLGENGRRLSGTLGTRTARDGSRDQNVSLTYQQSIAHHTLHNVAATVTGDRYGTGLAGNVQFRNSAVYGDAYLQSSSYDNNLSGGLNLESTVALGGGKAAVSGNFQAYEAGMIVDVESDISDLTLRADDHNGASAPLRPGRNIIPVSAYRPGHVLFDFQGQDTQAAVIQPATVSYHLNRGGVNYQQIRVMRTVTVLGRLLDVRGEPIKGALVINHASRSLTETDGFFAVEMSESTPTLEVRQSGGRLCFLKLDGKHATRENEILLVGDQQCSPDSLAAANTLDGGAG</sequence>
<feature type="domain" description="Pilus assembly protein E-set like" evidence="4">
    <location>
        <begin position="274"/>
        <end position="341"/>
    </location>
</feature>
<accession>A0AAJ6MT40</accession>
<dbReference type="AlphaFoldDB" id="A0AAJ6MT40"/>
<reference evidence="5" key="1">
    <citation type="submission" date="2023-09" db="EMBL/GenBank/DDBJ databases">
        <title>First report of Pseudomonas coleopterorum DJ13 causing leaf spot on Rhododendron pulchrum Sweet in China.</title>
        <authorList>
            <person name="Zhang Y."/>
        </authorList>
    </citation>
    <scope>NUCLEOTIDE SEQUENCE</scope>
    <source>
        <strain evidence="5">DJ13</strain>
    </source>
</reference>
<dbReference type="EMBL" id="CP134081">
    <property type="protein sequence ID" value="WNC09223.1"/>
    <property type="molecule type" value="Genomic_DNA"/>
</dbReference>
<evidence type="ECO:0000256" key="1">
    <source>
        <dbReference type="ARBA" id="ARBA00022729"/>
    </source>
</evidence>
<evidence type="ECO:0000313" key="6">
    <source>
        <dbReference type="Proteomes" id="UP001258207"/>
    </source>
</evidence>
<keyword evidence="1 2" id="KW-0732">Signal</keyword>
<evidence type="ECO:0000259" key="3">
    <source>
        <dbReference type="Pfam" id="PF15976"/>
    </source>
</evidence>
<feature type="chain" id="PRO_5042603216" evidence="2">
    <location>
        <begin position="30"/>
        <end position="836"/>
    </location>
</feature>
<evidence type="ECO:0000313" key="5">
    <source>
        <dbReference type="EMBL" id="WNC09223.1"/>
    </source>
</evidence>
<feature type="signal peptide" evidence="2">
    <location>
        <begin position="1"/>
        <end position="29"/>
    </location>
</feature>
<dbReference type="Pfam" id="PF16967">
    <property type="entry name" value="TcfC"/>
    <property type="match status" value="1"/>
</dbReference>
<dbReference type="Pfam" id="PF15976">
    <property type="entry name" value="CooC_C"/>
    <property type="match status" value="1"/>
</dbReference>
<feature type="domain" description="Pilus assembly protein C-terminal" evidence="3">
    <location>
        <begin position="726"/>
        <end position="821"/>
    </location>
</feature>
<proteinExistence type="predicted"/>
<dbReference type="InterPro" id="IPR031917">
    <property type="entry name" value="Pilus_assem_C"/>
</dbReference>
<name>A0AAJ6MT40_9PSED</name>
<gene>
    <name evidence="5" type="ORF">RI108_18395</name>
</gene>
<evidence type="ECO:0000256" key="2">
    <source>
        <dbReference type="SAM" id="SignalP"/>
    </source>
</evidence>
<protein>
    <submittedName>
        <fullName evidence="5">TcfC E-set like domain-containing protein</fullName>
    </submittedName>
</protein>
<dbReference type="RefSeq" id="WP_310791692.1">
    <property type="nucleotide sequence ID" value="NZ_CP134081.1"/>
</dbReference>
<evidence type="ECO:0000259" key="4">
    <source>
        <dbReference type="Pfam" id="PF16967"/>
    </source>
</evidence>
<dbReference type="Proteomes" id="UP001258207">
    <property type="component" value="Chromosome"/>
</dbReference>
<dbReference type="InterPro" id="IPR032636">
    <property type="entry name" value="Pilus_assem_E-set-like_dom"/>
</dbReference>